<dbReference type="InterPro" id="IPR036291">
    <property type="entry name" value="NAD(P)-bd_dom_sf"/>
</dbReference>
<dbReference type="InterPro" id="IPR013149">
    <property type="entry name" value="ADH-like_C"/>
</dbReference>
<comment type="caution">
    <text evidence="8">The sequence shown here is derived from an EMBL/GenBank/DDBJ whole genome shotgun (WGS) entry which is preliminary data.</text>
</comment>
<feature type="domain" description="Enoyl reductase (ER)" evidence="7">
    <location>
        <begin position="8"/>
        <end position="357"/>
    </location>
</feature>
<keyword evidence="4" id="KW-0560">Oxidoreductase</keyword>
<evidence type="ECO:0000256" key="6">
    <source>
        <dbReference type="RuleBase" id="RU361277"/>
    </source>
</evidence>
<dbReference type="Proteomes" id="UP000223071">
    <property type="component" value="Unassembled WGS sequence"/>
</dbReference>
<dbReference type="InterPro" id="IPR002328">
    <property type="entry name" value="ADH_Zn_CS"/>
</dbReference>
<dbReference type="InterPro" id="IPR013154">
    <property type="entry name" value="ADH-like_N"/>
</dbReference>
<evidence type="ECO:0000256" key="5">
    <source>
        <dbReference type="ARBA" id="ARBA00023027"/>
    </source>
</evidence>
<dbReference type="AlphaFoldDB" id="A0A2A9HBS5"/>
<dbReference type="SUPFAM" id="SSF51735">
    <property type="entry name" value="NAD(P)-binding Rossmann-fold domains"/>
    <property type="match status" value="1"/>
</dbReference>
<evidence type="ECO:0000256" key="2">
    <source>
        <dbReference type="ARBA" id="ARBA00022723"/>
    </source>
</evidence>
<dbReference type="PANTHER" id="PTHR43880:SF12">
    <property type="entry name" value="ALCOHOL DEHYDROGENASE CLASS-3"/>
    <property type="match status" value="1"/>
</dbReference>
<accession>A0A2A9HBS5</accession>
<dbReference type="PROSITE" id="PS00059">
    <property type="entry name" value="ADH_ZINC"/>
    <property type="match status" value="1"/>
</dbReference>
<evidence type="ECO:0000256" key="1">
    <source>
        <dbReference type="ARBA" id="ARBA00001947"/>
    </source>
</evidence>
<keyword evidence="2 6" id="KW-0479">Metal-binding</keyword>
<reference evidence="8 9" key="1">
    <citation type="submission" date="2017-09" db="EMBL/GenBank/DDBJ databases">
        <title>Sequencing the genomes of two abundant thermophiles in Great Basin hot springs: Thermocrinis jamiesonii and novel Chloroflexi Thermoflexus hugenholtzii.</title>
        <authorList>
            <person name="Hedlund B."/>
        </authorList>
    </citation>
    <scope>NUCLEOTIDE SEQUENCE [LARGE SCALE GENOMIC DNA]</scope>
    <source>
        <strain evidence="8 9">G233</strain>
    </source>
</reference>
<dbReference type="InterPro" id="IPR011032">
    <property type="entry name" value="GroES-like_sf"/>
</dbReference>
<dbReference type="GO" id="GO:0046294">
    <property type="term" value="P:formaldehyde catabolic process"/>
    <property type="evidence" value="ECO:0007669"/>
    <property type="project" value="TreeGrafter"/>
</dbReference>
<dbReference type="Pfam" id="PF08240">
    <property type="entry name" value="ADH_N"/>
    <property type="match status" value="1"/>
</dbReference>
<dbReference type="Gene3D" id="3.90.180.10">
    <property type="entry name" value="Medium-chain alcohol dehydrogenases, catalytic domain"/>
    <property type="match status" value="1"/>
</dbReference>
<name>A0A2A9HBS5_TEPT2</name>
<evidence type="ECO:0000313" key="8">
    <source>
        <dbReference type="EMBL" id="PFG73208.1"/>
    </source>
</evidence>
<protein>
    <submittedName>
        <fullName evidence="8">S-(Hydroxymethyl)glutathione dehydrogenase/alcohol dehydrogenase</fullName>
    </submittedName>
</protein>
<sequence length="360" mass="38372">MKAAVFHGAHQPLTIEDVEIDRPRGREVIVRTVASGVCHSDLHFVDGLYPLQAPAILGHEAAGIVEEVGDQVTYVKPGDHVICCLSVFCGHCEMCVSGRPNLCRAPSRQRSADMPPKLTWRGTPVVQFANLGAYAEKMLVHENAIVKIREDMPLAAAALIGCGVTTGVGAVLNTAKMEPGASVAVFGCGGVGLAAIQGARIGGARMIIAVDTVESKLAKAKELGATHVVDASSRDPVEAIREISGGGVEYSFEAIGLKRAAEQAFECLAIGGTATIIGMIPVGQKVELDGPSFLQEKKIQGSAMGSNRFLRDMPRYVEFYMQGRLKLDEMITRTGRLEDVNDAFRAMKAGEVARTVLLFD</sequence>
<dbReference type="GO" id="GO:0051903">
    <property type="term" value="F:S-(hydroxymethyl)glutathione dehydrogenase [NAD(P)+] activity"/>
    <property type="evidence" value="ECO:0007669"/>
    <property type="project" value="TreeGrafter"/>
</dbReference>
<dbReference type="GO" id="GO:0005829">
    <property type="term" value="C:cytosol"/>
    <property type="evidence" value="ECO:0007669"/>
    <property type="project" value="TreeGrafter"/>
</dbReference>
<evidence type="ECO:0000259" key="7">
    <source>
        <dbReference type="SMART" id="SM00829"/>
    </source>
</evidence>
<gene>
    <name evidence="8" type="ORF">A9A59_0403</name>
</gene>
<keyword evidence="3 6" id="KW-0862">Zinc</keyword>
<proteinExistence type="inferred from homology"/>
<dbReference type="RefSeq" id="WP_098502679.1">
    <property type="nucleotide sequence ID" value="NZ_PDJQ01000001.1"/>
</dbReference>
<dbReference type="GO" id="GO:0008270">
    <property type="term" value="F:zinc ion binding"/>
    <property type="evidence" value="ECO:0007669"/>
    <property type="project" value="InterPro"/>
</dbReference>
<comment type="cofactor">
    <cofactor evidence="1 6">
        <name>Zn(2+)</name>
        <dbReference type="ChEBI" id="CHEBI:29105"/>
    </cofactor>
</comment>
<dbReference type="InterPro" id="IPR020843">
    <property type="entry name" value="ER"/>
</dbReference>
<evidence type="ECO:0000256" key="4">
    <source>
        <dbReference type="ARBA" id="ARBA00023002"/>
    </source>
</evidence>
<dbReference type="Gene3D" id="3.40.50.720">
    <property type="entry name" value="NAD(P)-binding Rossmann-like Domain"/>
    <property type="match status" value="1"/>
</dbReference>
<dbReference type="PANTHER" id="PTHR43880">
    <property type="entry name" value="ALCOHOL DEHYDROGENASE"/>
    <property type="match status" value="1"/>
</dbReference>
<comment type="similarity">
    <text evidence="6">Belongs to the zinc-containing alcohol dehydrogenase family.</text>
</comment>
<evidence type="ECO:0000256" key="3">
    <source>
        <dbReference type="ARBA" id="ARBA00022833"/>
    </source>
</evidence>
<keyword evidence="5" id="KW-0520">NAD</keyword>
<keyword evidence="9" id="KW-1185">Reference proteome</keyword>
<dbReference type="FunFam" id="3.40.50.720:FF:000003">
    <property type="entry name" value="S-(hydroxymethyl)glutathione dehydrogenase"/>
    <property type="match status" value="1"/>
</dbReference>
<dbReference type="EMBL" id="PDJQ01000001">
    <property type="protein sequence ID" value="PFG73208.1"/>
    <property type="molecule type" value="Genomic_DNA"/>
</dbReference>
<evidence type="ECO:0000313" key="9">
    <source>
        <dbReference type="Proteomes" id="UP000223071"/>
    </source>
</evidence>
<dbReference type="SUPFAM" id="SSF50129">
    <property type="entry name" value="GroES-like"/>
    <property type="match status" value="2"/>
</dbReference>
<dbReference type="CDD" id="cd08279">
    <property type="entry name" value="Zn_ADH_class_III"/>
    <property type="match status" value="1"/>
</dbReference>
<dbReference type="SMART" id="SM00829">
    <property type="entry name" value="PKS_ER"/>
    <property type="match status" value="1"/>
</dbReference>
<organism evidence="8 9">
    <name type="scientific">Tepidiforma thermophila (strain KCTC 52669 / CGMCC 1.13589 / G233)</name>
    <dbReference type="NCBI Taxonomy" id="2761530"/>
    <lineage>
        <taxon>Bacteria</taxon>
        <taxon>Bacillati</taxon>
        <taxon>Chloroflexota</taxon>
        <taxon>Tepidiformia</taxon>
        <taxon>Tepidiformales</taxon>
        <taxon>Tepidiformaceae</taxon>
        <taxon>Tepidiforma</taxon>
    </lineage>
</organism>
<dbReference type="Pfam" id="PF00107">
    <property type="entry name" value="ADH_zinc_N"/>
    <property type="match status" value="1"/>
</dbReference>